<dbReference type="OrthoDB" id="4846502at2759"/>
<dbReference type="EMBL" id="WIGM01000785">
    <property type="protein sequence ID" value="KAF6812501.1"/>
    <property type="molecule type" value="Genomic_DNA"/>
</dbReference>
<dbReference type="PROSITE" id="PS51212">
    <property type="entry name" value="WSC"/>
    <property type="match status" value="1"/>
</dbReference>
<reference evidence="2" key="1">
    <citation type="journal article" date="2020" name="Phytopathology">
        <title>Genome Sequence Resources of Colletotrichum truncatum, C. plurivorum, C. musicola, and C. sojae: Four Species Pathogenic to Soybean (Glycine max).</title>
        <authorList>
            <person name="Rogerio F."/>
            <person name="Boufleur T.R."/>
            <person name="Ciampi-Guillardi M."/>
            <person name="Sukno S.A."/>
            <person name="Thon M.R."/>
            <person name="Massola Junior N.S."/>
            <person name="Baroncelli R."/>
        </authorList>
    </citation>
    <scope>NUCLEOTIDE SEQUENCE</scope>
    <source>
        <strain evidence="2">LFN0074</strain>
    </source>
</reference>
<evidence type="ECO:0000259" key="1">
    <source>
        <dbReference type="PROSITE" id="PS51212"/>
    </source>
</evidence>
<organism evidence="2 3">
    <name type="scientific">Colletotrichum musicola</name>
    <dbReference type="NCBI Taxonomy" id="2175873"/>
    <lineage>
        <taxon>Eukaryota</taxon>
        <taxon>Fungi</taxon>
        <taxon>Dikarya</taxon>
        <taxon>Ascomycota</taxon>
        <taxon>Pezizomycotina</taxon>
        <taxon>Sordariomycetes</taxon>
        <taxon>Hypocreomycetidae</taxon>
        <taxon>Glomerellales</taxon>
        <taxon>Glomerellaceae</taxon>
        <taxon>Colletotrichum</taxon>
        <taxon>Colletotrichum orchidearum species complex</taxon>
    </lineage>
</organism>
<dbReference type="InterPro" id="IPR002889">
    <property type="entry name" value="WSC_carb-bd"/>
</dbReference>
<accession>A0A8H6JH06</accession>
<keyword evidence="3" id="KW-1185">Reference proteome</keyword>
<dbReference type="AlphaFoldDB" id="A0A8H6JH06"/>
<evidence type="ECO:0000313" key="2">
    <source>
        <dbReference type="EMBL" id="KAF6812501.1"/>
    </source>
</evidence>
<comment type="caution">
    <text evidence="2">The sequence shown here is derived from an EMBL/GenBank/DDBJ whole genome shotgun (WGS) entry which is preliminary data.</text>
</comment>
<feature type="domain" description="WSC" evidence="1">
    <location>
        <begin position="32"/>
        <end position="142"/>
    </location>
</feature>
<dbReference type="Proteomes" id="UP000639643">
    <property type="component" value="Unassembled WGS sequence"/>
</dbReference>
<name>A0A8H6JH06_9PEZI</name>
<protein>
    <recommendedName>
        <fullName evidence="1">WSC domain-containing protein</fullName>
    </recommendedName>
</protein>
<proteinExistence type="predicted"/>
<sequence>MVSRSRALVLAGTIGIFSTIAYAAQIALPQNDYQYYGCLQPANFNQIFFASNVPTAGGSSVDCQDYCYGLNAAFAAIGNDIGQTCYCSASRPAGVTTALEIRYVQPPGLDNNLCNVVCLRQPSYYCGGNYECDVLHIVYGDGPFAFNSVPRSMSTSSTTAITSTSSFTSSSGSSTVVRSTSSTISSTSSSISSSTPFTTSTYETSTATASTTSVTTTGTTSSSLQYFSQCQHFYYIENEHFHLNRDLYQQYERGYQFNVQSNYWGILKHVCLKSIEHIQSGCERLIQCPRHLVEL</sequence>
<gene>
    <name evidence="2" type="ORF">CMUS01_13040</name>
</gene>
<evidence type="ECO:0000313" key="3">
    <source>
        <dbReference type="Proteomes" id="UP000639643"/>
    </source>
</evidence>